<accession>A0A316G6M1</accession>
<protein>
    <submittedName>
        <fullName evidence="2">Lipopolysaccharide export system protein LptC</fullName>
    </submittedName>
</protein>
<name>A0A316G6M1_9RHOB</name>
<evidence type="ECO:0000313" key="2">
    <source>
        <dbReference type="EMBL" id="PWK56448.1"/>
    </source>
</evidence>
<dbReference type="AlphaFoldDB" id="A0A316G6M1"/>
<feature type="transmembrane region" description="Helical" evidence="1">
    <location>
        <begin position="12"/>
        <end position="33"/>
    </location>
</feature>
<dbReference type="InterPro" id="IPR010664">
    <property type="entry name" value="LipoPS_assembly_LptC-rel"/>
</dbReference>
<organism evidence="2 3">
    <name type="scientific">Silicimonas algicola</name>
    <dbReference type="NCBI Taxonomy" id="1826607"/>
    <lineage>
        <taxon>Bacteria</taxon>
        <taxon>Pseudomonadati</taxon>
        <taxon>Pseudomonadota</taxon>
        <taxon>Alphaproteobacteria</taxon>
        <taxon>Rhodobacterales</taxon>
        <taxon>Paracoccaceae</taxon>
    </lineage>
</organism>
<keyword evidence="1" id="KW-0812">Transmembrane</keyword>
<dbReference type="EMBL" id="QGGV01000004">
    <property type="protein sequence ID" value="PWK56448.1"/>
    <property type="molecule type" value="Genomic_DNA"/>
</dbReference>
<keyword evidence="1" id="KW-0472">Membrane</keyword>
<gene>
    <name evidence="2" type="ORF">C8D95_104120</name>
</gene>
<dbReference type="Proteomes" id="UP000245390">
    <property type="component" value="Unassembled WGS sequence"/>
</dbReference>
<reference evidence="2 3" key="1">
    <citation type="submission" date="2018-05" db="EMBL/GenBank/DDBJ databases">
        <title>Genomic Encyclopedia of Type Strains, Phase IV (KMG-IV): sequencing the most valuable type-strain genomes for metagenomic binning, comparative biology and taxonomic classification.</title>
        <authorList>
            <person name="Goeker M."/>
        </authorList>
    </citation>
    <scope>NUCLEOTIDE SEQUENCE [LARGE SCALE GENOMIC DNA]</scope>
    <source>
        <strain evidence="2 3">DSM 103371</strain>
    </source>
</reference>
<keyword evidence="3" id="KW-1185">Reference proteome</keyword>
<evidence type="ECO:0000256" key="1">
    <source>
        <dbReference type="SAM" id="Phobius"/>
    </source>
</evidence>
<keyword evidence="1" id="KW-1133">Transmembrane helix</keyword>
<proteinExistence type="predicted"/>
<comment type="caution">
    <text evidence="2">The sequence shown here is derived from an EMBL/GenBank/DDBJ whole genome shotgun (WGS) entry which is preliminary data.</text>
</comment>
<dbReference type="OrthoDB" id="7871110at2"/>
<sequence length="199" mass="20724">MDAADRYSRLVHWLKIALPLAALAILSTLFFVAETLNPEAAIPYAEVDVDRILREQGVTRPSFGGVTAGGIAIAVTADSVRPSPDAPQTMDGTTLNATLDLPSGGHIEITSPSGRVDGTTQTAALSGGARLESSTGYTVTTDRITASVIDGSVVSEGGVSATGPAGHIEAGRMELRRSEDGTYRLVFGDGVRLIYRPTP</sequence>
<evidence type="ECO:0000313" key="3">
    <source>
        <dbReference type="Proteomes" id="UP000245390"/>
    </source>
</evidence>
<dbReference type="KEGG" id="salo:EF888_20895"/>
<dbReference type="RefSeq" id="WP_109759140.1">
    <property type="nucleotide sequence ID" value="NZ_CP034588.1"/>
</dbReference>
<dbReference type="Pfam" id="PF06835">
    <property type="entry name" value="LptC"/>
    <property type="match status" value="1"/>
</dbReference>